<evidence type="ECO:0000313" key="6">
    <source>
        <dbReference type="Proteomes" id="UP000268350"/>
    </source>
</evidence>
<feature type="coiled-coil region" evidence="2">
    <location>
        <begin position="149"/>
        <end position="249"/>
    </location>
</feature>
<evidence type="ECO:0000256" key="2">
    <source>
        <dbReference type="SAM" id="Coils"/>
    </source>
</evidence>
<dbReference type="EMBL" id="OUUW01000003">
    <property type="protein sequence ID" value="SPP78663.1"/>
    <property type="molecule type" value="Genomic_DNA"/>
</dbReference>
<name>A0A3B0JDG6_DROGU</name>
<evidence type="ECO:0000256" key="3">
    <source>
        <dbReference type="SAM" id="MobiDB-lite"/>
    </source>
</evidence>
<dbReference type="Proteomes" id="UP000268350">
    <property type="component" value="Unassembled WGS sequence"/>
</dbReference>
<dbReference type="OMA" id="MCFGERQ"/>
<reference evidence="6" key="1">
    <citation type="submission" date="2018-01" db="EMBL/GenBank/DDBJ databases">
        <authorList>
            <person name="Alioto T."/>
            <person name="Alioto T."/>
        </authorList>
    </citation>
    <scope>NUCLEOTIDE SEQUENCE [LARGE SCALE GENOMIC DNA]</scope>
</reference>
<evidence type="ECO:0000256" key="1">
    <source>
        <dbReference type="ARBA" id="ARBA00023054"/>
    </source>
</evidence>
<keyword evidence="6" id="KW-1185">Reference proteome</keyword>
<dbReference type="OrthoDB" id="7883258at2759"/>
<dbReference type="InterPro" id="IPR043597">
    <property type="entry name" value="TPH_dom"/>
</dbReference>
<sequence length="491" mass="57375">MSDNINTQKSRRQYGAWDKPGVSLFAVVSQEPLNNMLSMMKPLPMGSSDYDKDAYPMIQKSSAAENAVYRAIKFQVEQLALKRRLEMSSMEEEQRINNELLRALVQERKAEVVAKSKLVQLQRNVPELRDLQVEVNVATTALKVRQQMLAEAQARSVDKQAEREEAQAQQQQVELQVLKEKLVADQKAHAYREALINQIAESTEKRERKQHETKVQERQELIDYQKEIALEQQQEAEKWAQKRKQLQESLNKTFAQKQATREAEEKANRTRPQRGILDSYGPTTAAFVAKDMKRRSDEMQARELNSVRLGLQLCKIQHDRDARDELLMDLLEHEYSVKESKRHMEQMLERHAECYANHEKVGKQREEDKYFREQRANIGNDIRRDSTSFGERQHHMYEHRIASMHKKNEQCYHDMEQQAMANEQRRNADAEAARNIAATWAQLQEAQDAAVGQERLRVLRIQPQEVLNAMRPYIFTANEQKVLNLETSKHI</sequence>
<keyword evidence="1 2" id="KW-0175">Coiled coil</keyword>
<feature type="domain" description="Trichohyalin-plectin-homology" evidence="4">
    <location>
        <begin position="121"/>
        <end position="470"/>
    </location>
</feature>
<dbReference type="Pfam" id="PF13868">
    <property type="entry name" value="TPH"/>
    <property type="match status" value="1"/>
</dbReference>
<protein>
    <recommendedName>
        <fullName evidence="4">Trichohyalin-plectin-homology domain-containing protein</fullName>
    </recommendedName>
</protein>
<dbReference type="STRING" id="7266.A0A3B0JDG6"/>
<organism evidence="5 6">
    <name type="scientific">Drosophila guanche</name>
    <name type="common">Fruit fly</name>
    <dbReference type="NCBI Taxonomy" id="7266"/>
    <lineage>
        <taxon>Eukaryota</taxon>
        <taxon>Metazoa</taxon>
        <taxon>Ecdysozoa</taxon>
        <taxon>Arthropoda</taxon>
        <taxon>Hexapoda</taxon>
        <taxon>Insecta</taxon>
        <taxon>Pterygota</taxon>
        <taxon>Neoptera</taxon>
        <taxon>Endopterygota</taxon>
        <taxon>Diptera</taxon>
        <taxon>Brachycera</taxon>
        <taxon>Muscomorpha</taxon>
        <taxon>Ephydroidea</taxon>
        <taxon>Drosophilidae</taxon>
        <taxon>Drosophila</taxon>
        <taxon>Sophophora</taxon>
    </lineage>
</organism>
<feature type="compositionally biased region" description="Basic and acidic residues" evidence="3">
    <location>
        <begin position="259"/>
        <end position="268"/>
    </location>
</feature>
<evidence type="ECO:0000313" key="5">
    <source>
        <dbReference type="EMBL" id="SPP78663.1"/>
    </source>
</evidence>
<feature type="region of interest" description="Disordered" evidence="3">
    <location>
        <begin position="252"/>
        <end position="279"/>
    </location>
</feature>
<evidence type="ECO:0000259" key="4">
    <source>
        <dbReference type="Pfam" id="PF13868"/>
    </source>
</evidence>
<proteinExistence type="predicted"/>
<gene>
    <name evidence="5" type="ORF">DGUA_6G011368</name>
</gene>
<accession>A0A3B0JDG6</accession>
<dbReference type="AlphaFoldDB" id="A0A3B0JDG6"/>